<name>A0AAD8P118_TARER</name>
<reference evidence="2" key="1">
    <citation type="journal article" date="2023" name="bioRxiv">
        <title>Improved chromosome-level genome assembly for marigold (Tagetes erecta).</title>
        <authorList>
            <person name="Jiang F."/>
            <person name="Yuan L."/>
            <person name="Wang S."/>
            <person name="Wang H."/>
            <person name="Xu D."/>
            <person name="Wang A."/>
            <person name="Fan W."/>
        </authorList>
    </citation>
    <scope>NUCLEOTIDE SEQUENCE</scope>
    <source>
        <strain evidence="2">WSJ</strain>
        <tissue evidence="2">Leaf</tissue>
    </source>
</reference>
<keyword evidence="3" id="KW-1185">Reference proteome</keyword>
<feature type="compositionally biased region" description="Low complexity" evidence="1">
    <location>
        <begin position="24"/>
        <end position="35"/>
    </location>
</feature>
<dbReference type="Proteomes" id="UP001229421">
    <property type="component" value="Unassembled WGS sequence"/>
</dbReference>
<evidence type="ECO:0000313" key="3">
    <source>
        <dbReference type="Proteomes" id="UP001229421"/>
    </source>
</evidence>
<dbReference type="EMBL" id="JAUHHV010000004">
    <property type="protein sequence ID" value="KAK1428176.1"/>
    <property type="molecule type" value="Genomic_DNA"/>
</dbReference>
<accession>A0AAD8P118</accession>
<comment type="caution">
    <text evidence="2">The sequence shown here is derived from an EMBL/GenBank/DDBJ whole genome shotgun (WGS) entry which is preliminary data.</text>
</comment>
<dbReference type="AlphaFoldDB" id="A0AAD8P118"/>
<evidence type="ECO:0000313" key="2">
    <source>
        <dbReference type="EMBL" id="KAK1428176.1"/>
    </source>
</evidence>
<feature type="region of interest" description="Disordered" evidence="1">
    <location>
        <begin position="16"/>
        <end position="36"/>
    </location>
</feature>
<evidence type="ECO:0000256" key="1">
    <source>
        <dbReference type="SAM" id="MobiDB-lite"/>
    </source>
</evidence>
<protein>
    <submittedName>
        <fullName evidence="2">Uncharacterized protein</fullName>
    </submittedName>
</protein>
<gene>
    <name evidence="2" type="ORF">QVD17_17005</name>
</gene>
<organism evidence="2 3">
    <name type="scientific">Tagetes erecta</name>
    <name type="common">African marigold</name>
    <dbReference type="NCBI Taxonomy" id="13708"/>
    <lineage>
        <taxon>Eukaryota</taxon>
        <taxon>Viridiplantae</taxon>
        <taxon>Streptophyta</taxon>
        <taxon>Embryophyta</taxon>
        <taxon>Tracheophyta</taxon>
        <taxon>Spermatophyta</taxon>
        <taxon>Magnoliopsida</taxon>
        <taxon>eudicotyledons</taxon>
        <taxon>Gunneridae</taxon>
        <taxon>Pentapetalae</taxon>
        <taxon>asterids</taxon>
        <taxon>campanulids</taxon>
        <taxon>Asterales</taxon>
        <taxon>Asteraceae</taxon>
        <taxon>Asteroideae</taxon>
        <taxon>Heliantheae alliance</taxon>
        <taxon>Tageteae</taxon>
        <taxon>Tagetes</taxon>
    </lineage>
</organism>
<proteinExistence type="predicted"/>
<sequence>MEECSSPTLCHQSIENFAPNNHRTTTPPTDTSSTPINSDIQVEAQKTMEIGKAYGIQLQNHEALIIKTIQGERPEFDDLIFKENENFNYQGPPESRFFEKLKYFKRVIKMWVRNNKLKEVELEESLHQEMEQIDKKMEISSISEDEEWVLLECKKSLLELEAFKSKDLWQKSRVKWASLGDDNTSFFHGIINSRNVKNKIHGIEVEDVWIQNPKIIKREIEISLMAP</sequence>